<evidence type="ECO:0000256" key="3">
    <source>
        <dbReference type="ARBA" id="ARBA00023157"/>
    </source>
</evidence>
<accession>A0A927BFV1</accession>
<dbReference type="GO" id="GO:0030313">
    <property type="term" value="C:cell envelope"/>
    <property type="evidence" value="ECO:0007669"/>
    <property type="project" value="UniProtKB-SubCell"/>
</dbReference>
<feature type="signal peptide" evidence="5">
    <location>
        <begin position="1"/>
        <end position="23"/>
    </location>
</feature>
<keyword evidence="5" id="KW-0732">Signal</keyword>
<dbReference type="SUPFAM" id="SSF52833">
    <property type="entry name" value="Thioredoxin-like"/>
    <property type="match status" value="1"/>
</dbReference>
<dbReference type="PROSITE" id="PS00194">
    <property type="entry name" value="THIOREDOXIN_1"/>
    <property type="match status" value="1"/>
</dbReference>
<organism evidence="7 8">
    <name type="scientific">Hymenobacter montanus</name>
    <dbReference type="NCBI Taxonomy" id="2771359"/>
    <lineage>
        <taxon>Bacteria</taxon>
        <taxon>Pseudomonadati</taxon>
        <taxon>Bacteroidota</taxon>
        <taxon>Cytophagia</taxon>
        <taxon>Cytophagales</taxon>
        <taxon>Hymenobacteraceae</taxon>
        <taxon>Hymenobacter</taxon>
    </lineage>
</organism>
<evidence type="ECO:0000313" key="8">
    <source>
        <dbReference type="Proteomes" id="UP000612233"/>
    </source>
</evidence>
<evidence type="ECO:0000313" key="7">
    <source>
        <dbReference type="EMBL" id="MBD2769153.1"/>
    </source>
</evidence>
<dbReference type="Pfam" id="PF00578">
    <property type="entry name" value="AhpC-TSA"/>
    <property type="match status" value="1"/>
</dbReference>
<keyword evidence="4" id="KW-0676">Redox-active center</keyword>
<dbReference type="Gene3D" id="3.40.30.10">
    <property type="entry name" value="Glutaredoxin"/>
    <property type="match status" value="1"/>
</dbReference>
<proteinExistence type="predicted"/>
<dbReference type="InterPro" id="IPR025380">
    <property type="entry name" value="DUF4369"/>
</dbReference>
<feature type="domain" description="Thioredoxin" evidence="6">
    <location>
        <begin position="211"/>
        <end position="352"/>
    </location>
</feature>
<dbReference type="AlphaFoldDB" id="A0A927BFV1"/>
<dbReference type="InterPro" id="IPR013766">
    <property type="entry name" value="Thioredoxin_domain"/>
</dbReference>
<gene>
    <name evidence="7" type="ORF">IC235_14775</name>
</gene>
<comment type="subcellular location">
    <subcellularLocation>
        <location evidence="1">Cell envelope</location>
    </subcellularLocation>
</comment>
<keyword evidence="8" id="KW-1185">Reference proteome</keyword>
<dbReference type="EMBL" id="JACXAD010000016">
    <property type="protein sequence ID" value="MBD2769153.1"/>
    <property type="molecule type" value="Genomic_DNA"/>
</dbReference>
<dbReference type="Pfam" id="PF14289">
    <property type="entry name" value="DUF4369"/>
    <property type="match status" value="1"/>
</dbReference>
<protein>
    <submittedName>
        <fullName evidence="7">AhpC/TSA family protein</fullName>
    </submittedName>
</protein>
<evidence type="ECO:0000256" key="4">
    <source>
        <dbReference type="ARBA" id="ARBA00023284"/>
    </source>
</evidence>
<dbReference type="InterPro" id="IPR000866">
    <property type="entry name" value="AhpC/TSA"/>
</dbReference>
<dbReference type="RefSeq" id="WP_191005960.1">
    <property type="nucleotide sequence ID" value="NZ_JACXAD010000016.1"/>
</dbReference>
<dbReference type="InterPro" id="IPR050553">
    <property type="entry name" value="Thioredoxin_ResA/DsbE_sf"/>
</dbReference>
<dbReference type="PANTHER" id="PTHR42852">
    <property type="entry name" value="THIOL:DISULFIDE INTERCHANGE PROTEIN DSBE"/>
    <property type="match status" value="1"/>
</dbReference>
<keyword evidence="3" id="KW-1015">Disulfide bond</keyword>
<dbReference type="PANTHER" id="PTHR42852:SF6">
    <property type="entry name" value="THIOL:DISULFIDE INTERCHANGE PROTEIN DSBE"/>
    <property type="match status" value="1"/>
</dbReference>
<evidence type="ECO:0000256" key="2">
    <source>
        <dbReference type="ARBA" id="ARBA00022748"/>
    </source>
</evidence>
<comment type="caution">
    <text evidence="7">The sequence shown here is derived from an EMBL/GenBank/DDBJ whole genome shotgun (WGS) entry which is preliminary data.</text>
</comment>
<dbReference type="InterPro" id="IPR036249">
    <property type="entry name" value="Thioredoxin-like_sf"/>
</dbReference>
<reference evidence="7" key="1">
    <citation type="submission" date="2020-09" db="EMBL/GenBank/DDBJ databases">
        <authorList>
            <person name="Kim M.K."/>
        </authorList>
    </citation>
    <scope>NUCLEOTIDE SEQUENCE</scope>
    <source>
        <strain evidence="7">BT664</strain>
    </source>
</reference>
<sequence>MVRLLHSFLTFAFAFTVLVPNQACQNTAAIDGYTISGQLSHAPAGTPVYLAQLNDGKVVEKDTGKTDEQGRFTLQGQAPTPGLYQISLHDDNRILVVLTNKTHLRLRGDARDLISSYSVQGSPESDLVRQMTGMMLDTSRRMEQKIASIKHLIRRNATSAAAGFIACNQLFFDPEQDIQFTDSIALIQQKAHPELPFYRQLQAKRALLQPTAIGNTAPDIEELLPNGKRAALRELRGKYVLVDFWASWCGPCRQQSPELVKAYDKFKDQGPGFTVYSVSLDQNRDRWIKAIAEDKLHWPTHVSDLKGFNSVPAATYGVRDIPQSFLLDPQGHILAKNLSSDSLMAKLAEVLK</sequence>
<dbReference type="Proteomes" id="UP000612233">
    <property type="component" value="Unassembled WGS sequence"/>
</dbReference>
<dbReference type="InterPro" id="IPR017937">
    <property type="entry name" value="Thioredoxin_CS"/>
</dbReference>
<dbReference type="CDD" id="cd02966">
    <property type="entry name" value="TlpA_like_family"/>
    <property type="match status" value="1"/>
</dbReference>
<feature type="chain" id="PRO_5037434573" evidence="5">
    <location>
        <begin position="24"/>
        <end position="352"/>
    </location>
</feature>
<evidence type="ECO:0000259" key="6">
    <source>
        <dbReference type="PROSITE" id="PS51352"/>
    </source>
</evidence>
<evidence type="ECO:0000256" key="1">
    <source>
        <dbReference type="ARBA" id="ARBA00004196"/>
    </source>
</evidence>
<dbReference type="GO" id="GO:0017004">
    <property type="term" value="P:cytochrome complex assembly"/>
    <property type="evidence" value="ECO:0007669"/>
    <property type="project" value="UniProtKB-KW"/>
</dbReference>
<evidence type="ECO:0000256" key="5">
    <source>
        <dbReference type="SAM" id="SignalP"/>
    </source>
</evidence>
<name>A0A927BFV1_9BACT</name>
<keyword evidence="2" id="KW-0201">Cytochrome c-type biogenesis</keyword>
<dbReference type="PROSITE" id="PS51352">
    <property type="entry name" value="THIOREDOXIN_2"/>
    <property type="match status" value="1"/>
</dbReference>